<organism evidence="2 3">
    <name type="scientific">Candidatus Desulfatibia vada</name>
    <dbReference type="NCBI Taxonomy" id="2841696"/>
    <lineage>
        <taxon>Bacteria</taxon>
        <taxon>Pseudomonadati</taxon>
        <taxon>Thermodesulfobacteriota</taxon>
        <taxon>Desulfobacteria</taxon>
        <taxon>Desulfobacterales</taxon>
        <taxon>Desulfobacterales incertae sedis</taxon>
        <taxon>Candidatus Desulfatibia</taxon>
    </lineage>
</organism>
<dbReference type="Pfam" id="PF09720">
    <property type="entry name" value="Unstab_antitox"/>
    <property type="match status" value="1"/>
</dbReference>
<feature type="compositionally biased region" description="Basic and acidic residues" evidence="1">
    <location>
        <begin position="66"/>
        <end position="75"/>
    </location>
</feature>
<evidence type="ECO:0000256" key="1">
    <source>
        <dbReference type="SAM" id="MobiDB-lite"/>
    </source>
</evidence>
<dbReference type="Proteomes" id="UP000605201">
    <property type="component" value="Unassembled WGS sequence"/>
</dbReference>
<dbReference type="AlphaFoldDB" id="A0A8J6NYT0"/>
<dbReference type="EMBL" id="JACNIG010000197">
    <property type="protein sequence ID" value="MBC8431995.1"/>
    <property type="molecule type" value="Genomic_DNA"/>
</dbReference>
<sequence>MTISVDELATKAMSLSGEARALLAERLIESLDQESVRDIWLTEAKRRRDEVRSGQVKPIPGNDVMESVRKLLDDK</sequence>
<evidence type="ECO:0000313" key="3">
    <source>
        <dbReference type="Proteomes" id="UP000605201"/>
    </source>
</evidence>
<evidence type="ECO:0000313" key="2">
    <source>
        <dbReference type="EMBL" id="MBC8431995.1"/>
    </source>
</evidence>
<name>A0A8J6NYT0_9BACT</name>
<feature type="region of interest" description="Disordered" evidence="1">
    <location>
        <begin position="50"/>
        <end position="75"/>
    </location>
</feature>
<dbReference type="InterPro" id="IPR013406">
    <property type="entry name" value="CHP02574_addiction_mod"/>
</dbReference>
<proteinExistence type="predicted"/>
<reference evidence="2 3" key="1">
    <citation type="submission" date="2020-08" db="EMBL/GenBank/DDBJ databases">
        <title>Bridging the membrane lipid divide: bacteria of the FCB group superphylum have the potential to synthesize archaeal ether lipids.</title>
        <authorList>
            <person name="Villanueva L."/>
            <person name="Von Meijenfeldt F.A.B."/>
            <person name="Westbye A.B."/>
            <person name="Yadav S."/>
            <person name="Hopmans E.C."/>
            <person name="Dutilh B.E."/>
            <person name="Sinninghe Damste J.S."/>
        </authorList>
    </citation>
    <scope>NUCLEOTIDE SEQUENCE [LARGE SCALE GENOMIC DNA]</scope>
    <source>
        <strain evidence="2">NIOZ-UU17</strain>
    </source>
</reference>
<protein>
    <submittedName>
        <fullName evidence="2">Addiction module protein</fullName>
    </submittedName>
</protein>
<comment type="caution">
    <text evidence="2">The sequence shown here is derived from an EMBL/GenBank/DDBJ whole genome shotgun (WGS) entry which is preliminary data.</text>
</comment>
<gene>
    <name evidence="2" type="ORF">H8D96_08750</name>
</gene>
<accession>A0A8J6NYT0</accession>